<dbReference type="Gene3D" id="6.20.200.20">
    <property type="match status" value="3"/>
</dbReference>
<protein>
    <recommendedName>
        <fullName evidence="2">VWFC domain-containing protein</fullName>
    </recommendedName>
</protein>
<evidence type="ECO:0000256" key="1">
    <source>
        <dbReference type="SAM" id="SignalP"/>
    </source>
</evidence>
<evidence type="ECO:0000313" key="3">
    <source>
        <dbReference type="Ensembl" id="ENSNPEP00000014328.1"/>
    </source>
</evidence>
<feature type="domain" description="VWFC" evidence="2">
    <location>
        <begin position="83"/>
        <end position="143"/>
    </location>
</feature>
<proteinExistence type="predicted"/>
<reference evidence="3" key="2">
    <citation type="submission" date="2025-09" db="UniProtKB">
        <authorList>
            <consortium name="Ensembl"/>
        </authorList>
    </citation>
    <scope>IDENTIFICATION</scope>
</reference>
<dbReference type="Pfam" id="PF00093">
    <property type="entry name" value="VWC"/>
    <property type="match status" value="4"/>
</dbReference>
<dbReference type="PANTHER" id="PTHR46439">
    <property type="entry name" value="CYSTEINE-RICH MOTOR NEURON 1 PROTEIN"/>
    <property type="match status" value="1"/>
</dbReference>
<dbReference type="Gene3D" id="2.10.70.10">
    <property type="entry name" value="Complement Module, domain 1"/>
    <property type="match status" value="2"/>
</dbReference>
<feature type="chain" id="PRO_5046687709" description="VWFC domain-containing protein" evidence="1">
    <location>
        <begin position="21"/>
        <end position="330"/>
    </location>
</feature>
<feature type="signal peptide" evidence="1">
    <location>
        <begin position="1"/>
        <end position="20"/>
    </location>
</feature>
<keyword evidence="1" id="KW-0732">Signal</keyword>
<dbReference type="PROSITE" id="PS01208">
    <property type="entry name" value="VWFC_1"/>
    <property type="match status" value="3"/>
</dbReference>
<evidence type="ECO:0000313" key="4">
    <source>
        <dbReference type="Proteomes" id="UP000694420"/>
    </source>
</evidence>
<dbReference type="SUPFAM" id="SSF57603">
    <property type="entry name" value="FnI-like domain"/>
    <property type="match status" value="5"/>
</dbReference>
<dbReference type="Proteomes" id="UP000694420">
    <property type="component" value="Unplaced"/>
</dbReference>
<accession>A0A8C6ZI42</accession>
<feature type="domain" description="VWFC" evidence="2">
    <location>
        <begin position="147"/>
        <end position="253"/>
    </location>
</feature>
<sequence length="330" mass="36226">MGILLMWLRFLFDLQTLPQGSPPFCGEISTWKPDSCQDCRCQSGVVTCEPVVCKHPSCDFQKGEVLQIAPNKCCPTCASRAEGFCQHEGQTHGHGTQWAGSGCSLCFCAHGKVNCTPEACPALACGSGELQYTARGACCPTCVGLGESCSFDGRSFRDGEAWRLSQCSKCICRDGATQCFVASCQPVLCSQVRAPPGRYSRLFHGEQWKKNACTTCACSRGEVRCLRETCESITCEKGATKVQRWGKCCAECVAAKGSCFYEGTIRYHSDMWNSTRCDFCMCDRGQVACQKAECARVECAKVRKVFPCKISLSSPVIPPCLRFFFFFFLS</sequence>
<evidence type="ECO:0000259" key="2">
    <source>
        <dbReference type="PROSITE" id="PS50184"/>
    </source>
</evidence>
<feature type="domain" description="VWFC" evidence="2">
    <location>
        <begin position="29"/>
        <end position="78"/>
    </location>
</feature>
<name>A0A8C6ZI42_NOTPE</name>
<organism evidence="3 4">
    <name type="scientific">Nothoprocta perdicaria</name>
    <name type="common">Chilean tinamou</name>
    <name type="synonym">Crypturus perdicarius</name>
    <dbReference type="NCBI Taxonomy" id="30464"/>
    <lineage>
        <taxon>Eukaryota</taxon>
        <taxon>Metazoa</taxon>
        <taxon>Chordata</taxon>
        <taxon>Craniata</taxon>
        <taxon>Vertebrata</taxon>
        <taxon>Euteleostomi</taxon>
        <taxon>Archelosauria</taxon>
        <taxon>Archosauria</taxon>
        <taxon>Dinosauria</taxon>
        <taxon>Saurischia</taxon>
        <taxon>Theropoda</taxon>
        <taxon>Coelurosauria</taxon>
        <taxon>Aves</taxon>
        <taxon>Palaeognathae</taxon>
        <taxon>Tinamiformes</taxon>
        <taxon>Tinamidae</taxon>
        <taxon>Nothoprocta</taxon>
    </lineage>
</organism>
<dbReference type="AlphaFoldDB" id="A0A8C6ZI42"/>
<reference evidence="3" key="1">
    <citation type="submission" date="2025-08" db="UniProtKB">
        <authorList>
            <consortium name="Ensembl"/>
        </authorList>
    </citation>
    <scope>IDENTIFICATION</scope>
</reference>
<dbReference type="Ensembl" id="ENSNPET00000014681.1">
    <property type="protein sequence ID" value="ENSNPEP00000014328.1"/>
    <property type="gene ID" value="ENSNPEG00000010730.1"/>
</dbReference>
<dbReference type="InterPro" id="IPR052624">
    <property type="entry name" value="CRIM1"/>
</dbReference>
<dbReference type="SMART" id="SM00214">
    <property type="entry name" value="VWC"/>
    <property type="match status" value="5"/>
</dbReference>
<dbReference type="InterPro" id="IPR001007">
    <property type="entry name" value="VWF_dom"/>
</dbReference>
<dbReference type="PROSITE" id="PS50184">
    <property type="entry name" value="VWFC_2"/>
    <property type="match status" value="3"/>
</dbReference>
<keyword evidence="4" id="KW-1185">Reference proteome</keyword>